<evidence type="ECO:0000313" key="2">
    <source>
        <dbReference type="Proteomes" id="UP001359886"/>
    </source>
</evidence>
<dbReference type="NCBIfam" id="TIGR02532">
    <property type="entry name" value="IV_pilin_GFxxxE"/>
    <property type="match status" value="1"/>
</dbReference>
<dbReference type="Pfam" id="PF07963">
    <property type="entry name" value="N_methyl"/>
    <property type="match status" value="1"/>
</dbReference>
<dbReference type="SUPFAM" id="SSF54523">
    <property type="entry name" value="Pili subunits"/>
    <property type="match status" value="1"/>
</dbReference>
<dbReference type="RefSeq" id="WP_354696355.1">
    <property type="nucleotide sequence ID" value="NZ_JAZHOG010000011.1"/>
</dbReference>
<protein>
    <submittedName>
        <fullName evidence="1">Prepilin-type N-terminal cleavage/methylation domain-containing protein</fullName>
    </submittedName>
</protein>
<organism evidence="1 2">
    <name type="scientific">Elongatibacter sediminis</name>
    <dbReference type="NCBI Taxonomy" id="3119006"/>
    <lineage>
        <taxon>Bacteria</taxon>
        <taxon>Pseudomonadati</taxon>
        <taxon>Pseudomonadota</taxon>
        <taxon>Gammaproteobacteria</taxon>
        <taxon>Chromatiales</taxon>
        <taxon>Wenzhouxiangellaceae</taxon>
        <taxon>Elongatibacter</taxon>
    </lineage>
</organism>
<dbReference type="Proteomes" id="UP001359886">
    <property type="component" value="Unassembled WGS sequence"/>
</dbReference>
<dbReference type="InterPro" id="IPR012902">
    <property type="entry name" value="N_methyl_site"/>
</dbReference>
<sequence length="235" mass="26039">MKRVSGFTLVEMLLAMTLLSILLALAYGGLHAATRATDRGQQILEESGRLRMAHQFVRKQINQAIPLAFNQTDGETLEAPEPEVFLGSPESIRYVAPMPGYLGFGGPQVQELTFVSGDEGLDLYLTHALVQGFDESRLDDSEPVLLIDRVERAEFQFLARDEEGELTEWTNTWETPGELPVAVALDIQFVEGNYAEWPLLVAAVKVDGSVVDGAGNQNTYRSAIQELIEKRRSQD</sequence>
<evidence type="ECO:0000313" key="1">
    <source>
        <dbReference type="EMBL" id="MEJ8569030.1"/>
    </source>
</evidence>
<dbReference type="InterPro" id="IPR045584">
    <property type="entry name" value="Pilin-like"/>
</dbReference>
<proteinExistence type="predicted"/>
<keyword evidence="2" id="KW-1185">Reference proteome</keyword>
<gene>
    <name evidence="1" type="ORF">V3330_15470</name>
</gene>
<comment type="caution">
    <text evidence="1">The sequence shown here is derived from an EMBL/GenBank/DDBJ whole genome shotgun (WGS) entry which is preliminary data.</text>
</comment>
<name>A0AAW9RL98_9GAMM</name>
<dbReference type="AlphaFoldDB" id="A0AAW9RL98"/>
<accession>A0AAW9RL98</accession>
<reference evidence="1 2" key="1">
    <citation type="submission" date="2024-02" db="EMBL/GenBank/DDBJ databases">
        <title>A novel Wenzhouxiangellaceae bacterium, isolated from coastal sediments.</title>
        <authorList>
            <person name="Du Z.-J."/>
            <person name="Ye Y.-Q."/>
            <person name="Zhang X.-Y."/>
        </authorList>
    </citation>
    <scope>NUCLEOTIDE SEQUENCE [LARGE SCALE GENOMIC DNA]</scope>
    <source>
        <strain evidence="1 2">CH-27</strain>
    </source>
</reference>
<dbReference type="PROSITE" id="PS00409">
    <property type="entry name" value="PROKAR_NTER_METHYL"/>
    <property type="match status" value="1"/>
</dbReference>
<dbReference type="EMBL" id="JAZHOG010000011">
    <property type="protein sequence ID" value="MEJ8569030.1"/>
    <property type="molecule type" value="Genomic_DNA"/>
</dbReference>